<feature type="domain" description="Ketosynthase family 3 (KS3)" evidence="10">
    <location>
        <begin position="36"/>
        <end position="455"/>
    </location>
</feature>
<dbReference type="SUPFAM" id="SSF47336">
    <property type="entry name" value="ACP-like"/>
    <property type="match status" value="1"/>
</dbReference>
<dbReference type="PANTHER" id="PTHR43775:SF51">
    <property type="entry name" value="INACTIVE PHENOLPHTHIOCEROL SYNTHESIS POLYKETIDE SYNTHASE TYPE I PKS1-RELATED"/>
    <property type="match status" value="1"/>
</dbReference>
<keyword evidence="6" id="KW-0012">Acyltransferase</keyword>
<evidence type="ECO:0000313" key="12">
    <source>
        <dbReference type="Proteomes" id="UP001183809"/>
    </source>
</evidence>
<dbReference type="SMART" id="SM00823">
    <property type="entry name" value="PKS_PP"/>
    <property type="match status" value="1"/>
</dbReference>
<dbReference type="InterPro" id="IPR014031">
    <property type="entry name" value="Ketoacyl_synth_C"/>
</dbReference>
<evidence type="ECO:0000256" key="8">
    <source>
        <dbReference type="SAM" id="MobiDB-lite"/>
    </source>
</evidence>
<dbReference type="InterPro" id="IPR001227">
    <property type="entry name" value="Ac_transferase_dom_sf"/>
</dbReference>
<dbReference type="SMART" id="SM00825">
    <property type="entry name" value="PKS_KS"/>
    <property type="match status" value="1"/>
</dbReference>
<accession>A0ABU2U2T2</accession>
<dbReference type="Pfam" id="PF00698">
    <property type="entry name" value="Acyl_transf_1"/>
    <property type="match status" value="1"/>
</dbReference>
<dbReference type="PANTHER" id="PTHR43775">
    <property type="entry name" value="FATTY ACID SYNTHASE"/>
    <property type="match status" value="1"/>
</dbReference>
<evidence type="ECO:0000256" key="4">
    <source>
        <dbReference type="ARBA" id="ARBA00023194"/>
    </source>
</evidence>
<dbReference type="SMART" id="SM00827">
    <property type="entry name" value="PKS_AT"/>
    <property type="match status" value="1"/>
</dbReference>
<dbReference type="Gene3D" id="3.40.50.720">
    <property type="entry name" value="NAD(P)-binding Rossmann-like Domain"/>
    <property type="match status" value="1"/>
</dbReference>
<dbReference type="SUPFAM" id="SSF53901">
    <property type="entry name" value="Thiolase-like"/>
    <property type="match status" value="1"/>
</dbReference>
<dbReference type="RefSeq" id="WP_311698966.1">
    <property type="nucleotide sequence ID" value="NZ_JAVREY010000054.1"/>
</dbReference>
<dbReference type="InterPro" id="IPR036736">
    <property type="entry name" value="ACP-like_sf"/>
</dbReference>
<evidence type="ECO:0000256" key="1">
    <source>
        <dbReference type="ARBA" id="ARBA00022450"/>
    </source>
</evidence>
<evidence type="ECO:0000259" key="10">
    <source>
        <dbReference type="PROSITE" id="PS52004"/>
    </source>
</evidence>
<name>A0ABU2U2T2_9ACTN</name>
<dbReference type="Proteomes" id="UP001183809">
    <property type="component" value="Unassembled WGS sequence"/>
</dbReference>
<dbReference type="InterPro" id="IPR020806">
    <property type="entry name" value="PKS_PP-bd"/>
</dbReference>
<proteinExistence type="predicted"/>
<evidence type="ECO:0000256" key="2">
    <source>
        <dbReference type="ARBA" id="ARBA00022553"/>
    </source>
</evidence>
<dbReference type="InterPro" id="IPR020841">
    <property type="entry name" value="PKS_Beta-ketoAc_synthase_dom"/>
</dbReference>
<dbReference type="PROSITE" id="PS52004">
    <property type="entry name" value="KS3_2"/>
    <property type="match status" value="1"/>
</dbReference>
<dbReference type="InterPro" id="IPR009081">
    <property type="entry name" value="PP-bd_ACP"/>
</dbReference>
<dbReference type="InterPro" id="IPR036291">
    <property type="entry name" value="NAD(P)-bd_dom_sf"/>
</dbReference>
<protein>
    <submittedName>
        <fullName evidence="11">SDR family NAD(P)-dependent oxidoreductase</fullName>
    </submittedName>
</protein>
<dbReference type="SUPFAM" id="SSF55048">
    <property type="entry name" value="Probable ACP-binding domain of malonyl-CoA ACP transacylase"/>
    <property type="match status" value="1"/>
</dbReference>
<dbReference type="EMBL" id="JAVREY010000054">
    <property type="protein sequence ID" value="MDT0467504.1"/>
    <property type="molecule type" value="Genomic_DNA"/>
</dbReference>
<dbReference type="Pfam" id="PF02801">
    <property type="entry name" value="Ketoacyl-synt_C"/>
    <property type="match status" value="1"/>
</dbReference>
<dbReference type="PROSITE" id="PS50075">
    <property type="entry name" value="CARRIER"/>
    <property type="match status" value="1"/>
</dbReference>
<feature type="coiled-coil region" evidence="7">
    <location>
        <begin position="5"/>
        <end position="32"/>
    </location>
</feature>
<comment type="caution">
    <text evidence="11">The sequence shown here is derived from an EMBL/GenBank/DDBJ whole genome shotgun (WGS) entry which is preliminary data.</text>
</comment>
<keyword evidence="5" id="KW-0511">Multifunctional enzyme</keyword>
<evidence type="ECO:0000256" key="3">
    <source>
        <dbReference type="ARBA" id="ARBA00022679"/>
    </source>
</evidence>
<dbReference type="Pfam" id="PF00550">
    <property type="entry name" value="PP-binding"/>
    <property type="match status" value="1"/>
</dbReference>
<dbReference type="InterPro" id="IPR013968">
    <property type="entry name" value="PKS_KR"/>
</dbReference>
<organism evidence="11 12">
    <name type="scientific">Streptomyces gibsoniae</name>
    <dbReference type="NCBI Taxonomy" id="3075529"/>
    <lineage>
        <taxon>Bacteria</taxon>
        <taxon>Bacillati</taxon>
        <taxon>Actinomycetota</taxon>
        <taxon>Actinomycetes</taxon>
        <taxon>Kitasatosporales</taxon>
        <taxon>Streptomycetaceae</taxon>
        <taxon>Streptomyces</taxon>
    </lineage>
</organism>
<dbReference type="InterPro" id="IPR016035">
    <property type="entry name" value="Acyl_Trfase/lysoPLipase"/>
</dbReference>
<feature type="region of interest" description="Disordered" evidence="8">
    <location>
        <begin position="1503"/>
        <end position="1545"/>
    </location>
</feature>
<gene>
    <name evidence="11" type="ORF">RM764_31665</name>
</gene>
<feature type="compositionally biased region" description="Acidic residues" evidence="8">
    <location>
        <begin position="1505"/>
        <end position="1515"/>
    </location>
</feature>
<keyword evidence="4" id="KW-0045">Antibiotic biosynthesis</keyword>
<dbReference type="SUPFAM" id="SSF52151">
    <property type="entry name" value="FabD/lysophospholipase-like"/>
    <property type="match status" value="1"/>
</dbReference>
<dbReference type="InterPro" id="IPR014043">
    <property type="entry name" value="Acyl_transferase_dom"/>
</dbReference>
<reference evidence="12" key="1">
    <citation type="submission" date="2023-07" db="EMBL/GenBank/DDBJ databases">
        <title>30 novel species of actinomycetes from the DSMZ collection.</title>
        <authorList>
            <person name="Nouioui I."/>
        </authorList>
    </citation>
    <scope>NUCLEOTIDE SEQUENCE [LARGE SCALE GENOMIC DNA]</scope>
    <source>
        <strain evidence="12">DSM 41699</strain>
    </source>
</reference>
<dbReference type="SMART" id="SM00822">
    <property type="entry name" value="PKS_KR"/>
    <property type="match status" value="1"/>
</dbReference>
<dbReference type="InterPro" id="IPR014030">
    <property type="entry name" value="Ketoacyl_synth_N"/>
</dbReference>
<dbReference type="InterPro" id="IPR016036">
    <property type="entry name" value="Malonyl_transacylase_ACP-bd"/>
</dbReference>
<dbReference type="Gene3D" id="3.30.70.3290">
    <property type="match status" value="1"/>
</dbReference>
<evidence type="ECO:0000256" key="5">
    <source>
        <dbReference type="ARBA" id="ARBA00023268"/>
    </source>
</evidence>
<dbReference type="CDD" id="cd08955">
    <property type="entry name" value="KR_2_FAS_SDR_x"/>
    <property type="match status" value="1"/>
</dbReference>
<dbReference type="Pfam" id="PF00109">
    <property type="entry name" value="ketoacyl-synt"/>
    <property type="match status" value="1"/>
</dbReference>
<evidence type="ECO:0000313" key="11">
    <source>
        <dbReference type="EMBL" id="MDT0467504.1"/>
    </source>
</evidence>
<evidence type="ECO:0000256" key="6">
    <source>
        <dbReference type="ARBA" id="ARBA00023315"/>
    </source>
</evidence>
<dbReference type="Gene3D" id="1.10.1200.10">
    <property type="entry name" value="ACP-like"/>
    <property type="match status" value="1"/>
</dbReference>
<dbReference type="SUPFAM" id="SSF51735">
    <property type="entry name" value="NAD(P)-binding Rossmann-fold domains"/>
    <property type="match status" value="2"/>
</dbReference>
<feature type="region of interest" description="Disordered" evidence="8">
    <location>
        <begin position="1386"/>
        <end position="1411"/>
    </location>
</feature>
<dbReference type="InterPro" id="IPR016039">
    <property type="entry name" value="Thiolase-like"/>
</dbReference>
<sequence>MREKNDRYEALLKGALARIEELEHEVARARSAAEGREPVAIVGMGCRFPGAGSPEAYWRLLAEGRDAITEVPADRWDVDAYYDPDPDAPGRMSTRHGGFLDDLTGFDAALFGISAREAAGVDPQQRLLMEVSWEAFEDAGMPVKSLPARTGVFVGISNVDYREAMVAQGADTLDGYFSSGSTTSTASGRLSYFLGLTGPSLSVDTACSSSLVSLHLAVMNLRSGACDAALAGGVNQIVTPHETISLSKARMMAPDGRCKPFDAAADGYVRAEGCGMIVLKRLADARRDGDRVLAVIRGSATNQDGHRSGLTVPHGPSQQDVIRQALRDAGAEPHEIGYVEAHGTGTALGDPIEAAALGAVFAGRTRPLAIGSVKSNLGHLEAAAGVAGVIKAVLALRAGALPPTLHLDHPSPLIDWDELPLKVPTALEPWHEDRRLAGVSSFGFSGTNCHVVLEGPAPEDMPVTNAEPSADGAVHVLTVSGATPAALDEAAARMAAFVADGAGGASLADVCLTAGTGRSHLEHRRAVVAGSAAELVRGLTDGGHGTFDGQVRGARSVPEVAFLFTGQGSQYPDMGRELYETQPVFRRALDECARILDPILGRPLTTLLYPDPADADTAAEELRNTRFTQPALFAVEYALARLWRSWGIEPVAVLGHSVGEYTAACVAGVFSLADGLRLVAERARLMQELPPGGVMVALRGRPDLVEDVVRRHPLVSVAAVNGPEDVVVSGDEAQVREAVAELGRHGVTGRDLRVSHAFHSPLMEPVTAPLTEAARSVRFSAPRIPVISNVTGGPVGAEELRDPGYWARHTLAPVRFADGLRALHASGARAFVEIGPRPVLLGLGRGALPDADALWLPSLRPGRDSGELLGSLATLHVHGVPVDWTAFHQGRRPGGRRVALPTYPFQHERHWFSEEPRPAAPVRSTTAGASAEWAEWLVGVEWSEVAGEGVGPGLSGRWCVVDGSGGSGGSGLVDLGPGVSLVGDVAEAEHVVFVASAGDEAAGGELSAGVDDASRALSLSVGLLELVQRLAACGVPPRLYVVTSLGQVVRGLERPDPAQGAVWGLVRTVHAEHPELRCVVVDGDGATPLERLLRTELPCSAVRGGRRLRPELIPAAHLVPDSQQAEPAVRLSSESAYLVTGGLGGLGLVVARRLAAEGAGHVVLAGRGAGEPSAGVRAAVAEMEGLGARVHLVAADVSVPGEVGRLVDRVCAVAPLRGVVHAAGVLDDGVLGAQSGERFGRVFGPKVVGAGELDRVIRDRKVPLDFFVAFSSVAALVPTLGTGGYGAANAFLDALTARRRADGLPGISVNWGPWAEVGMAARDSADHEKTGLRPIPADSGARLAVRLACAAPATAGVAVVPADWAAFRSLLGDTLPDGYLDRLAGPATGSGATTDPAGRTAAAGGTADRSPSLRAELAAARDPHALLAERVELMLRRVLGSRQPVGRHQGFASLGMDSLMAVEFRARLSDALELKLPTTLAFTHPNLDDLVPFLAQQLALPSAEPAEDPAGDVEQEGSGATAPADTSASELMARISEKYRSHRRA</sequence>
<feature type="compositionally biased region" description="Low complexity" evidence="8">
    <location>
        <begin position="1391"/>
        <end position="1409"/>
    </location>
</feature>
<dbReference type="SMART" id="SM01294">
    <property type="entry name" value="PKS_PP_betabranch"/>
    <property type="match status" value="1"/>
</dbReference>
<dbReference type="Gene3D" id="3.40.47.10">
    <property type="match status" value="1"/>
</dbReference>
<keyword evidence="7" id="KW-0175">Coiled coil</keyword>
<keyword evidence="12" id="KW-1185">Reference proteome</keyword>
<dbReference type="InterPro" id="IPR057326">
    <property type="entry name" value="KR_dom"/>
</dbReference>
<keyword evidence="2" id="KW-0597">Phosphoprotein</keyword>
<feature type="domain" description="Carrier" evidence="9">
    <location>
        <begin position="1422"/>
        <end position="1498"/>
    </location>
</feature>
<keyword evidence="1" id="KW-0596">Phosphopantetheine</keyword>
<dbReference type="PROSITE" id="PS00606">
    <property type="entry name" value="KS3_1"/>
    <property type="match status" value="1"/>
</dbReference>
<dbReference type="CDD" id="cd00833">
    <property type="entry name" value="PKS"/>
    <property type="match status" value="1"/>
</dbReference>
<keyword evidence="3" id="KW-0808">Transferase</keyword>
<dbReference type="InterPro" id="IPR050091">
    <property type="entry name" value="PKS_NRPS_Biosynth_Enz"/>
</dbReference>
<dbReference type="Pfam" id="PF08659">
    <property type="entry name" value="KR"/>
    <property type="match status" value="1"/>
</dbReference>
<dbReference type="Pfam" id="PF22621">
    <property type="entry name" value="CurL-like_PKS_C"/>
    <property type="match status" value="1"/>
</dbReference>
<dbReference type="InterPro" id="IPR018201">
    <property type="entry name" value="Ketoacyl_synth_AS"/>
</dbReference>
<evidence type="ECO:0000256" key="7">
    <source>
        <dbReference type="SAM" id="Coils"/>
    </source>
</evidence>
<dbReference type="Gene3D" id="3.40.366.10">
    <property type="entry name" value="Malonyl-Coenzyme A Acyl Carrier Protein, domain 2"/>
    <property type="match status" value="1"/>
</dbReference>
<evidence type="ECO:0000259" key="9">
    <source>
        <dbReference type="PROSITE" id="PS50075"/>
    </source>
</evidence>